<accession>A0A179B7V8</accession>
<dbReference type="AlphaFoldDB" id="A0A179B7V8"/>
<keyword evidence="3" id="KW-0997">Cell inner membrane</keyword>
<evidence type="ECO:0000313" key="8">
    <source>
        <dbReference type="EMBL" id="OAP87201.1"/>
    </source>
</evidence>
<comment type="caution">
    <text evidence="8">The sequence shown here is derived from an EMBL/GenBank/DDBJ whole genome shotgun (WGS) entry which is preliminary data.</text>
</comment>
<dbReference type="GO" id="GO:0016746">
    <property type="term" value="F:acyltransferase activity"/>
    <property type="evidence" value="ECO:0007669"/>
    <property type="project" value="UniProtKB-KW"/>
</dbReference>
<feature type="transmembrane region" description="Helical" evidence="7">
    <location>
        <begin position="45"/>
        <end position="64"/>
    </location>
</feature>
<evidence type="ECO:0000256" key="1">
    <source>
        <dbReference type="ARBA" id="ARBA00004533"/>
    </source>
</evidence>
<dbReference type="GO" id="GO:0009247">
    <property type="term" value="P:glycolipid biosynthetic process"/>
    <property type="evidence" value="ECO:0007669"/>
    <property type="project" value="UniProtKB-ARBA"/>
</dbReference>
<evidence type="ECO:0000256" key="7">
    <source>
        <dbReference type="SAM" id="Phobius"/>
    </source>
</evidence>
<dbReference type="CDD" id="cd07984">
    <property type="entry name" value="LPLAT_LABLAT-like"/>
    <property type="match status" value="1"/>
</dbReference>
<keyword evidence="7" id="KW-0812">Transmembrane</keyword>
<keyword evidence="5 7" id="KW-0472">Membrane</keyword>
<comment type="subcellular location">
    <subcellularLocation>
        <location evidence="1">Cell inner membrane</location>
    </subcellularLocation>
</comment>
<dbReference type="Pfam" id="PF03279">
    <property type="entry name" value="Lip_A_acyltrans"/>
    <property type="match status" value="1"/>
</dbReference>
<gene>
    <name evidence="8" type="ORF">A4H96_15430</name>
</gene>
<dbReference type="GO" id="GO:0005886">
    <property type="term" value="C:plasma membrane"/>
    <property type="evidence" value="ECO:0007669"/>
    <property type="project" value="UniProtKB-SubCell"/>
</dbReference>
<dbReference type="OrthoDB" id="9808633at2"/>
<organism evidence="8 9">
    <name type="scientific">Acidithiobacillus ferrooxidans</name>
    <name type="common">Thiobacillus ferrooxidans</name>
    <dbReference type="NCBI Taxonomy" id="920"/>
    <lineage>
        <taxon>Bacteria</taxon>
        <taxon>Pseudomonadati</taxon>
        <taxon>Pseudomonadota</taxon>
        <taxon>Acidithiobacillia</taxon>
        <taxon>Acidithiobacillales</taxon>
        <taxon>Acidithiobacillaceae</taxon>
        <taxon>Acidithiobacillus</taxon>
    </lineage>
</organism>
<dbReference type="RefSeq" id="WP_064220385.1">
    <property type="nucleotide sequence ID" value="NZ_LVXZ01000294.1"/>
</dbReference>
<dbReference type="PIRSF" id="PIRSF028561">
    <property type="entry name" value="Ac_Trasf"/>
    <property type="match status" value="1"/>
</dbReference>
<evidence type="ECO:0000313" key="9">
    <source>
        <dbReference type="Proteomes" id="UP000078302"/>
    </source>
</evidence>
<dbReference type="InterPro" id="IPR004960">
    <property type="entry name" value="LipA_acyltrans"/>
</dbReference>
<evidence type="ECO:0000256" key="2">
    <source>
        <dbReference type="ARBA" id="ARBA00022475"/>
    </source>
</evidence>
<keyword evidence="6" id="KW-0012">Acyltransferase</keyword>
<sequence>MVHRFSTVRQSPDSEWFSSPERGSRFMLHLMIWISKKLGRTAGRVVLYLIAGYFLLFAPSARVASRAYLTRVLGRRADVRDIYRHFLTFATTIHDRVYLLSNDDSPFTIQLHLSKDVERAIAGMPGALLVGAHLGSFEVLRSVGLKYPGVPVVMVMYEDNAKKLNTTLASMKSGERPNIIPLGRWDTMLRVQEQLERGALVGFLGDRSVGTEKKRIIPFLGEPAAWPIGIFRIAALLNRPLYFMAGLYTDPGRYEIFITQIADFSSVEKADQDKAIQDAMLKYVNEVEKHCHMAPYNWFNFYDFWEKNNNIKMKKDYVK</sequence>
<evidence type="ECO:0000256" key="4">
    <source>
        <dbReference type="ARBA" id="ARBA00022679"/>
    </source>
</evidence>
<evidence type="ECO:0000256" key="3">
    <source>
        <dbReference type="ARBA" id="ARBA00022519"/>
    </source>
</evidence>
<protein>
    <submittedName>
        <fullName evidence="8">Acyl-CoA synthetase</fullName>
    </submittedName>
</protein>
<proteinExistence type="predicted"/>
<dbReference type="InterPro" id="IPR014548">
    <property type="entry name" value="Ac_Trasf"/>
</dbReference>
<evidence type="ECO:0000256" key="5">
    <source>
        <dbReference type="ARBA" id="ARBA00023136"/>
    </source>
</evidence>
<keyword evidence="4" id="KW-0808">Transferase</keyword>
<evidence type="ECO:0000256" key="6">
    <source>
        <dbReference type="ARBA" id="ARBA00023315"/>
    </source>
</evidence>
<keyword evidence="2" id="KW-1003">Cell membrane</keyword>
<dbReference type="PANTHER" id="PTHR30606">
    <property type="entry name" value="LIPID A BIOSYNTHESIS LAUROYL ACYLTRANSFERASE"/>
    <property type="match status" value="1"/>
</dbReference>
<keyword evidence="9" id="KW-1185">Reference proteome</keyword>
<name>A0A179B7V8_ACIFR</name>
<dbReference type="PANTHER" id="PTHR30606:SF9">
    <property type="entry name" value="LIPID A BIOSYNTHESIS LAUROYLTRANSFERASE"/>
    <property type="match status" value="1"/>
</dbReference>
<reference evidence="8 9" key="1">
    <citation type="submission" date="2016-04" db="EMBL/GenBank/DDBJ databases">
        <title>Acidithiobacillus ferrooxidans genome sequencing and assembly.</title>
        <authorList>
            <person name="Zhou Z."/>
        </authorList>
    </citation>
    <scope>NUCLEOTIDE SEQUENCE [LARGE SCALE GENOMIC DNA]</scope>
    <source>
        <strain evidence="8 9">BY0502</strain>
    </source>
</reference>
<keyword evidence="7" id="KW-1133">Transmembrane helix</keyword>
<dbReference type="EMBL" id="LVXZ01000294">
    <property type="protein sequence ID" value="OAP87201.1"/>
    <property type="molecule type" value="Genomic_DNA"/>
</dbReference>
<dbReference type="Proteomes" id="UP000078302">
    <property type="component" value="Unassembled WGS sequence"/>
</dbReference>